<sequence>MNKETEQKLAASFTSKSIEILPFIPYFSQGFFGLGSSTKDII</sequence>
<dbReference type="AlphaFoldDB" id="Q6IEH3"/>
<dbReference type="RefSeq" id="WP_003733304.1">
    <property type="nucleotide sequence ID" value="NZ_CP023861.1"/>
</dbReference>
<gene>
    <name evidence="1" type="ORF">NT01LM0494</name>
</gene>
<name>Q6IEH3_LISMO</name>
<organism evidence="1">
    <name type="scientific">Listeria monocytogenes serovar 1/2a (strain ATCC BAA-679 / EGD-e)</name>
    <dbReference type="NCBI Taxonomy" id="169963"/>
    <lineage>
        <taxon>Bacteria</taxon>
        <taxon>Bacillati</taxon>
        <taxon>Bacillota</taxon>
        <taxon>Bacilli</taxon>
        <taxon>Bacillales</taxon>
        <taxon>Listeriaceae</taxon>
        <taxon>Listeria</taxon>
    </lineage>
</organism>
<accession>Q6IEH3</accession>
<dbReference type="EMBL" id="BK005168">
    <property type="protein sequence ID" value="DAA05311.1"/>
    <property type="molecule type" value="Genomic_DNA"/>
</dbReference>
<evidence type="ECO:0000313" key="1">
    <source>
        <dbReference type="EMBL" id="DAA05311.1"/>
    </source>
</evidence>
<proteinExistence type="predicted"/>
<reference evidence="1" key="1">
    <citation type="journal article" date="2004" name="Nucleic Acids Res.">
        <title>Whole genome comparisons of serotype 4b and 1/2a strains of the food-borne pathogen Listeria monocytogenes reveal new insights into the core genome components of this species.</title>
        <authorList>
            <person name="Nelson K.E."/>
            <person name="Fouts D.E."/>
            <person name="Mongodin E.F."/>
            <person name="Ravel J."/>
            <person name="DeBoy R.T."/>
            <person name="Kolonay J.F."/>
            <person name="Rasko D.A."/>
            <person name="Angiuoli S.V."/>
            <person name="Gill S.R."/>
            <person name="Paulsen I.T."/>
            <person name="Peterson J."/>
            <person name="White O."/>
            <person name="Nelson W.C."/>
            <person name="Nierman W."/>
            <person name="Beanan M.J."/>
            <person name="Brinkac L.M."/>
            <person name="Daugherty S.C."/>
            <person name="Dodson R.J."/>
            <person name="Durkin A.S."/>
            <person name="Madupu R."/>
            <person name="Haft D.H."/>
            <person name="Selengut J."/>
            <person name="Van Aken S."/>
            <person name="Khouri H."/>
            <person name="Fedorova N."/>
            <person name="Forberger H."/>
            <person name="Tran B."/>
            <person name="Kathariou S."/>
            <person name="Wonderling L.D."/>
            <person name="Uhlich G.A."/>
            <person name="Bayles D.O."/>
            <person name="Luchansky J.B."/>
            <person name="Fraser C.M."/>
        </authorList>
    </citation>
    <scope>NUCLEOTIDE SEQUENCE</scope>
    <source>
        <strain evidence="1">EGD-e</strain>
    </source>
</reference>
<protein>
    <submittedName>
        <fullName evidence="1">Uncharacterized protein</fullName>
    </submittedName>
</protein>